<keyword evidence="1" id="KW-0472">Membrane</keyword>
<keyword evidence="3" id="KW-1185">Reference proteome</keyword>
<keyword evidence="1" id="KW-0812">Transmembrane</keyword>
<name>A0A2X0WD21_9GAMM</name>
<dbReference type="EMBL" id="UAPV01000001">
    <property type="protein sequence ID" value="SPT70663.1"/>
    <property type="molecule type" value="Genomic_DNA"/>
</dbReference>
<evidence type="ECO:0000313" key="2">
    <source>
        <dbReference type="EMBL" id="SPT70663.1"/>
    </source>
</evidence>
<accession>A0A2X0WD21</accession>
<keyword evidence="1" id="KW-1133">Transmembrane helix</keyword>
<dbReference type="Proteomes" id="UP000250086">
    <property type="component" value="Unassembled WGS sequence"/>
</dbReference>
<dbReference type="AlphaFoldDB" id="A0A2X0WD21"/>
<dbReference type="RefSeq" id="WP_172458012.1">
    <property type="nucleotide sequence ID" value="NZ_UAPU01000005.1"/>
</dbReference>
<evidence type="ECO:0000313" key="3">
    <source>
        <dbReference type="Proteomes" id="UP000250086"/>
    </source>
</evidence>
<protein>
    <submittedName>
        <fullName evidence="2">Uncharacterized protein</fullName>
    </submittedName>
</protein>
<evidence type="ECO:0000256" key="1">
    <source>
        <dbReference type="SAM" id="Phobius"/>
    </source>
</evidence>
<feature type="transmembrane region" description="Helical" evidence="1">
    <location>
        <begin position="25"/>
        <end position="42"/>
    </location>
</feature>
<sequence>MNGVVLITGALLLIALIKLIIDRNYAALVLFALAMVAVFASVHQSR</sequence>
<organism evidence="2 3">
    <name type="scientific">Anaerobiospirillum thomasii</name>
    <dbReference type="NCBI Taxonomy" id="179995"/>
    <lineage>
        <taxon>Bacteria</taxon>
        <taxon>Pseudomonadati</taxon>
        <taxon>Pseudomonadota</taxon>
        <taxon>Gammaproteobacteria</taxon>
        <taxon>Aeromonadales</taxon>
        <taxon>Succinivibrionaceae</taxon>
        <taxon>Anaerobiospirillum</taxon>
    </lineage>
</organism>
<reference evidence="2 3" key="1">
    <citation type="submission" date="2018-06" db="EMBL/GenBank/DDBJ databases">
        <authorList>
            <consortium name="Pathogen Informatics"/>
            <person name="Doyle S."/>
        </authorList>
    </citation>
    <scope>NUCLEOTIDE SEQUENCE [LARGE SCALE GENOMIC DNA]</scope>
    <source>
        <strain evidence="2 3">NCTC13093</strain>
    </source>
</reference>
<proteinExistence type="predicted"/>
<gene>
    <name evidence="2" type="ORF">NCTC13093_02081</name>
</gene>